<feature type="region of interest" description="Disordered" evidence="1">
    <location>
        <begin position="61"/>
        <end position="83"/>
    </location>
</feature>
<sequence>MLGVILLRSSFAEKALELDTQLTMSQKCVLAGKKAILGCIRQSVASSLGEVILSLGSAQVLPGSSSSNKREQQRPAAEQSCSKVPSNSLYAVILSDQTP</sequence>
<dbReference type="Proteomes" id="UP000269221">
    <property type="component" value="Unassembled WGS sequence"/>
</dbReference>
<proteinExistence type="predicted"/>
<evidence type="ECO:0000256" key="1">
    <source>
        <dbReference type="SAM" id="MobiDB-lite"/>
    </source>
</evidence>
<evidence type="ECO:0000313" key="2">
    <source>
        <dbReference type="EMBL" id="RMC15552.1"/>
    </source>
</evidence>
<organism evidence="2 3">
    <name type="scientific">Hirundo rustica rustica</name>
    <dbReference type="NCBI Taxonomy" id="333673"/>
    <lineage>
        <taxon>Eukaryota</taxon>
        <taxon>Metazoa</taxon>
        <taxon>Chordata</taxon>
        <taxon>Craniata</taxon>
        <taxon>Vertebrata</taxon>
        <taxon>Euteleostomi</taxon>
        <taxon>Archelosauria</taxon>
        <taxon>Archosauria</taxon>
        <taxon>Dinosauria</taxon>
        <taxon>Saurischia</taxon>
        <taxon>Theropoda</taxon>
        <taxon>Coelurosauria</taxon>
        <taxon>Aves</taxon>
        <taxon>Neognathae</taxon>
        <taxon>Neoaves</taxon>
        <taxon>Telluraves</taxon>
        <taxon>Australaves</taxon>
        <taxon>Passeriformes</taxon>
        <taxon>Sylvioidea</taxon>
        <taxon>Hirundinidae</taxon>
        <taxon>Hirundo</taxon>
    </lineage>
</organism>
<gene>
    <name evidence="2" type="ORF">DUI87_07748</name>
</gene>
<keyword evidence="3" id="KW-1185">Reference proteome</keyword>
<dbReference type="AlphaFoldDB" id="A0A3M0KQI7"/>
<dbReference type="EMBL" id="QRBI01000104">
    <property type="protein sequence ID" value="RMC15552.1"/>
    <property type="molecule type" value="Genomic_DNA"/>
</dbReference>
<comment type="caution">
    <text evidence="2">The sequence shown here is derived from an EMBL/GenBank/DDBJ whole genome shotgun (WGS) entry which is preliminary data.</text>
</comment>
<reference evidence="2 3" key="1">
    <citation type="submission" date="2018-07" db="EMBL/GenBank/DDBJ databases">
        <title>A high quality draft genome assembly of the barn swallow (H. rustica rustica).</title>
        <authorList>
            <person name="Formenti G."/>
            <person name="Chiara M."/>
            <person name="Poveda L."/>
            <person name="Francoijs K.-J."/>
            <person name="Bonisoli-Alquati A."/>
            <person name="Canova L."/>
            <person name="Gianfranceschi L."/>
            <person name="Horner D.S."/>
            <person name="Saino N."/>
        </authorList>
    </citation>
    <scope>NUCLEOTIDE SEQUENCE [LARGE SCALE GENOMIC DNA]</scope>
    <source>
        <strain evidence="2">Chelidonia</strain>
        <tissue evidence="2">Blood</tissue>
    </source>
</reference>
<protein>
    <submittedName>
        <fullName evidence="2">Uncharacterized protein</fullName>
    </submittedName>
</protein>
<accession>A0A3M0KQI7</accession>
<dbReference type="OrthoDB" id="10471293at2759"/>
<name>A0A3M0KQI7_HIRRU</name>
<evidence type="ECO:0000313" key="3">
    <source>
        <dbReference type="Proteomes" id="UP000269221"/>
    </source>
</evidence>